<feature type="compositionally biased region" description="Low complexity" evidence="1">
    <location>
        <begin position="409"/>
        <end position="421"/>
    </location>
</feature>
<feature type="compositionally biased region" description="Low complexity" evidence="1">
    <location>
        <begin position="447"/>
        <end position="481"/>
    </location>
</feature>
<comment type="caution">
    <text evidence="2">The sequence shown here is derived from an EMBL/GenBank/DDBJ whole genome shotgun (WGS) entry which is preliminary data.</text>
</comment>
<name>A0AB34KX89_9PEZI</name>
<feature type="compositionally biased region" description="Gly residues" evidence="1">
    <location>
        <begin position="342"/>
        <end position="373"/>
    </location>
</feature>
<feature type="compositionally biased region" description="Gly residues" evidence="1">
    <location>
        <begin position="380"/>
        <end position="408"/>
    </location>
</feature>
<feature type="compositionally biased region" description="Polar residues" evidence="1">
    <location>
        <begin position="227"/>
        <end position="247"/>
    </location>
</feature>
<feature type="compositionally biased region" description="Gly residues" evidence="1">
    <location>
        <begin position="321"/>
        <end position="335"/>
    </location>
</feature>
<evidence type="ECO:0000313" key="2">
    <source>
        <dbReference type="EMBL" id="KAL1587928.1"/>
    </source>
</evidence>
<feature type="region of interest" description="Disordered" evidence="1">
    <location>
        <begin position="220"/>
        <end position="247"/>
    </location>
</feature>
<feature type="region of interest" description="Disordered" evidence="1">
    <location>
        <begin position="437"/>
        <end position="481"/>
    </location>
</feature>
<protein>
    <submittedName>
        <fullName evidence="2">Uncharacterized protein</fullName>
    </submittedName>
</protein>
<evidence type="ECO:0000256" key="1">
    <source>
        <dbReference type="SAM" id="MobiDB-lite"/>
    </source>
</evidence>
<accession>A0AB34KX89</accession>
<keyword evidence="3" id="KW-1185">Reference proteome</keyword>
<dbReference type="RefSeq" id="XP_069231033.1">
    <property type="nucleotide sequence ID" value="XM_069371955.1"/>
</dbReference>
<dbReference type="Proteomes" id="UP000803884">
    <property type="component" value="Unassembled WGS sequence"/>
</dbReference>
<dbReference type="AlphaFoldDB" id="A0AB34KX89"/>
<gene>
    <name evidence="2" type="ORF">WHR41_03349</name>
</gene>
<sequence>MAMNVTNGSIPACATTPCAPCYIAAKTSWIEFPYSVVEEPYTVSVVPHITQFPDGKLSTSYSTVTDNHTITLGGSGNATGEIEYFDKFTWEVSGLTLTYPTTYFGVTNFSGKATASWKPNDTETCNPTKDTSAIVLPATADGASLILPLDTVSHKGPGAVPTPVLQYLDTLPEIQQQFSHVPLTSCSLAAPISQPSLCTSTTVTTTVECATETPEALKASKFHFKNETSTAPGNETETDSATDLPSESCVTTVKTIEVTRTQTTTQTSATITGETAKKKTAGALTTVTGNAVFSPAQAGVETPSPKPVPATNENPPQPETGGQGEAGGGGGGGEGTSESSAGTGGGSTSGQGESAGGGGEGTSGSSAGSGGGSTDEQAGGQAGQGGGEGSSGSGQAGADTGNGGGGGDQADSGNNNAGSGNLVDAIQQAASQAAAGEGTAAAGGGEEAAATGQPNAAGGQPANNNEGQPGAAGAPASNAGSATTAAQAPAFNIAGQTLTPGGAATFGGAAVSELPGQNGVVVGGSQTVQLAEGQATTIPQPGGGRPIEVSRSGSAFIVDGQTLGSPGQEITAGGTEVSLGQGTGVVYVNGVPTTLGGPSLTLGGQTYTADAVGGAAGSGGVGGYIYSGMGGGASGGGAGGGGEAGETGVEPFAGVGARVKEVVWMVLGGAVVAVGLA</sequence>
<proteinExistence type="predicted"/>
<reference evidence="2 3" key="1">
    <citation type="journal article" date="2020" name="Microbiol. Resour. Announc.">
        <title>Draft Genome Sequence of a Cladosporium Species Isolated from the Mesophotic Ascidian Didemnum maculosum.</title>
        <authorList>
            <person name="Gioti A."/>
            <person name="Siaperas R."/>
            <person name="Nikolaivits E."/>
            <person name="Le Goff G."/>
            <person name="Ouazzani J."/>
            <person name="Kotoulas G."/>
            <person name="Topakas E."/>
        </authorList>
    </citation>
    <scope>NUCLEOTIDE SEQUENCE [LARGE SCALE GENOMIC DNA]</scope>
    <source>
        <strain evidence="2 3">TM138-S3</strain>
    </source>
</reference>
<evidence type="ECO:0000313" key="3">
    <source>
        <dbReference type="Proteomes" id="UP000803884"/>
    </source>
</evidence>
<feature type="region of interest" description="Disordered" evidence="1">
    <location>
        <begin position="295"/>
        <end position="421"/>
    </location>
</feature>
<organism evidence="2 3">
    <name type="scientific">Cladosporium halotolerans</name>
    <dbReference type="NCBI Taxonomy" id="1052096"/>
    <lineage>
        <taxon>Eukaryota</taxon>
        <taxon>Fungi</taxon>
        <taxon>Dikarya</taxon>
        <taxon>Ascomycota</taxon>
        <taxon>Pezizomycotina</taxon>
        <taxon>Dothideomycetes</taxon>
        <taxon>Dothideomycetidae</taxon>
        <taxon>Cladosporiales</taxon>
        <taxon>Cladosporiaceae</taxon>
        <taxon>Cladosporium</taxon>
    </lineage>
</organism>
<dbReference type="EMBL" id="JAAQHG020000008">
    <property type="protein sequence ID" value="KAL1587928.1"/>
    <property type="molecule type" value="Genomic_DNA"/>
</dbReference>
<dbReference type="GeneID" id="96004793"/>